<dbReference type="Gene3D" id="1.10.275.60">
    <property type="match status" value="1"/>
</dbReference>
<keyword evidence="15" id="KW-1185">Reference proteome</keyword>
<dbReference type="InterPro" id="IPR019468">
    <property type="entry name" value="AdenyloSucc_lyase_C"/>
</dbReference>
<dbReference type="NCBIfam" id="TIGR00928">
    <property type="entry name" value="purB"/>
    <property type="match status" value="1"/>
</dbReference>
<dbReference type="PRINTS" id="PR00149">
    <property type="entry name" value="FUMRATELYASE"/>
</dbReference>
<comment type="pathway">
    <text evidence="2 12">Purine metabolism; IMP biosynthesis via de novo pathway; 5-amino-1-(5-phospho-D-ribosyl)imidazole-4-carboxamide from 5-amino-1-(5-phospho-D-ribosyl)imidazole-4-carboxylate: step 2/2.</text>
</comment>
<reference evidence="15" key="1">
    <citation type="journal article" date="2018" name="Nat. Microbiol.">
        <title>Leveraging single-cell genomics to expand the fungal tree of life.</title>
        <authorList>
            <person name="Ahrendt S.R."/>
            <person name="Quandt C.A."/>
            <person name="Ciobanu D."/>
            <person name="Clum A."/>
            <person name="Salamov A."/>
            <person name="Andreopoulos B."/>
            <person name="Cheng J.F."/>
            <person name="Woyke T."/>
            <person name="Pelin A."/>
            <person name="Henrissat B."/>
            <person name="Reynolds N.K."/>
            <person name="Benny G.L."/>
            <person name="Smith M.E."/>
            <person name="James T.Y."/>
            <person name="Grigoriev I.V."/>
        </authorList>
    </citation>
    <scope>NUCLEOTIDE SEQUENCE [LARGE SCALE GENOMIC DNA]</scope>
    <source>
        <strain evidence="15">Benny S71-1</strain>
    </source>
</reference>
<evidence type="ECO:0000256" key="6">
    <source>
        <dbReference type="ARBA" id="ARBA00012339"/>
    </source>
</evidence>
<dbReference type="UniPathway" id="UPA00075">
    <property type="reaction ID" value="UER00336"/>
</dbReference>
<feature type="domain" description="Adenylosuccinate lyase C-terminal" evidence="13">
    <location>
        <begin position="373"/>
        <end position="457"/>
    </location>
</feature>
<evidence type="ECO:0000256" key="4">
    <source>
        <dbReference type="ARBA" id="ARBA00008273"/>
    </source>
</evidence>
<evidence type="ECO:0000256" key="9">
    <source>
        <dbReference type="ARBA" id="ARBA00023239"/>
    </source>
</evidence>
<keyword evidence="9 12" id="KW-0456">Lyase</keyword>
<dbReference type="GO" id="GO:0004018">
    <property type="term" value="F:N6-(1,2-dicarboxyethyl)AMP AMP-lyase (fumarate-forming) activity"/>
    <property type="evidence" value="ECO:0007669"/>
    <property type="project" value="InterPro"/>
</dbReference>
<dbReference type="SUPFAM" id="SSF48557">
    <property type="entry name" value="L-aspartase-like"/>
    <property type="match status" value="1"/>
</dbReference>
<evidence type="ECO:0000313" key="15">
    <source>
        <dbReference type="Proteomes" id="UP000278143"/>
    </source>
</evidence>
<evidence type="ECO:0000256" key="8">
    <source>
        <dbReference type="ARBA" id="ARBA00022755"/>
    </source>
</evidence>
<keyword evidence="8 12" id="KW-0658">Purine biosynthesis</keyword>
<dbReference type="InterPro" id="IPR020557">
    <property type="entry name" value="Fumarate_lyase_CS"/>
</dbReference>
<dbReference type="FunFam" id="1.10.275.60:FF:000001">
    <property type="entry name" value="Adenylosuccinate lyase"/>
    <property type="match status" value="1"/>
</dbReference>
<dbReference type="EC" id="4.3.2.2" evidence="6 12"/>
<organism evidence="14 15">
    <name type="scientific">Syncephalis pseudoplumigaleata</name>
    <dbReference type="NCBI Taxonomy" id="1712513"/>
    <lineage>
        <taxon>Eukaryota</taxon>
        <taxon>Fungi</taxon>
        <taxon>Fungi incertae sedis</taxon>
        <taxon>Zoopagomycota</taxon>
        <taxon>Zoopagomycotina</taxon>
        <taxon>Zoopagomycetes</taxon>
        <taxon>Zoopagales</taxon>
        <taxon>Piptocephalidaceae</taxon>
        <taxon>Syncephalis</taxon>
    </lineage>
</organism>
<dbReference type="PROSITE" id="PS00163">
    <property type="entry name" value="FUMARATE_LYASES"/>
    <property type="match status" value="1"/>
</dbReference>
<evidence type="ECO:0000256" key="7">
    <source>
        <dbReference type="ARBA" id="ARBA00017058"/>
    </source>
</evidence>
<evidence type="ECO:0000256" key="2">
    <source>
        <dbReference type="ARBA" id="ARBA00004706"/>
    </source>
</evidence>
<dbReference type="OrthoDB" id="406045at2759"/>
<dbReference type="GO" id="GO:0006189">
    <property type="term" value="P:'de novo' IMP biosynthetic process"/>
    <property type="evidence" value="ECO:0007669"/>
    <property type="project" value="UniProtKB-UniPathway"/>
</dbReference>
<comment type="similarity">
    <text evidence="4 12">Belongs to the lyase 1 family. Adenylosuccinate lyase subfamily.</text>
</comment>
<evidence type="ECO:0000256" key="5">
    <source>
        <dbReference type="ARBA" id="ARBA00011668"/>
    </source>
</evidence>
<dbReference type="CDD" id="cd03302">
    <property type="entry name" value="Adenylsuccinate_lyase_2"/>
    <property type="match status" value="1"/>
</dbReference>
<comment type="catalytic activity">
    <reaction evidence="11 12">
        <text>N(6)-(1,2-dicarboxyethyl)-AMP = fumarate + AMP</text>
        <dbReference type="Rhea" id="RHEA:16853"/>
        <dbReference type="ChEBI" id="CHEBI:29806"/>
        <dbReference type="ChEBI" id="CHEBI:57567"/>
        <dbReference type="ChEBI" id="CHEBI:456215"/>
        <dbReference type="EC" id="4.3.2.2"/>
    </reaction>
</comment>
<accession>A0A4P9YUU7</accession>
<sequence length="482" mass="53939">MADAHAKYQSPLTSRYASEAMAYNFSDNKKFSTWRQLWLNLATAEKELGLEQITDEALDEMRANLTNIDYEMAAAEERRRRHDVMAHVHTFGVACPKAAPIIHLGATSCFVTDNADLIALRDGLTILLDRLAIVVDSLARFASAHRALPTLGFTHFQPAQLTTVGKRACLWLQELLWDLRNLQRARDDLCFRGVKGTTGTQASFLALFHGDHAKVKALDQRVTELSGFRTPYAVTGQTYSRKVDVDVIQALASLGATAHKIATDIRLLANLKEMEEPFEKEQIGSSAMAYKRNPMRCERVCALARHLQTLAFNALSTSSTQWLERTLDDSANRRITLPEAFLTADIVLLVLQNITDGLVVYPKVIGRRIAQELPFMATENVIMAMVERGGDRQECHEHIRVLSHEAAREVKMEGRENDLIDRIKADAYFAPIHAELDSLLDPVTFIGRAPEQVDEFVRDCVQPALAPYSEAIQAKQVAQLNV</sequence>
<comment type="pathway">
    <text evidence="3 12">Purine metabolism; AMP biosynthesis via de novo pathway; AMP from IMP: step 2/2.</text>
</comment>
<dbReference type="SMART" id="SM00998">
    <property type="entry name" value="ADSL_C"/>
    <property type="match status" value="1"/>
</dbReference>
<protein>
    <recommendedName>
        <fullName evidence="7 12">Adenylosuccinate lyase</fullName>
        <shortName evidence="12">ASL</shortName>
        <ecNumber evidence="6 12">4.3.2.2</ecNumber>
    </recommendedName>
    <alternativeName>
        <fullName evidence="10 12">Adenylosuccinase</fullName>
    </alternativeName>
</protein>
<evidence type="ECO:0000256" key="1">
    <source>
        <dbReference type="ARBA" id="ARBA00000598"/>
    </source>
</evidence>
<dbReference type="InterPro" id="IPR008948">
    <property type="entry name" value="L-Aspartase-like"/>
</dbReference>
<dbReference type="FunFam" id="1.10.40.30:FF:000005">
    <property type="entry name" value="Adenylosuccinate lyase"/>
    <property type="match status" value="1"/>
</dbReference>
<dbReference type="Proteomes" id="UP000278143">
    <property type="component" value="Unassembled WGS sequence"/>
</dbReference>
<dbReference type="AlphaFoldDB" id="A0A4P9YUU7"/>
<evidence type="ECO:0000256" key="11">
    <source>
        <dbReference type="ARBA" id="ARBA00047513"/>
    </source>
</evidence>
<dbReference type="InterPro" id="IPR000362">
    <property type="entry name" value="Fumarate_lyase_fam"/>
</dbReference>
<dbReference type="Gene3D" id="1.10.40.30">
    <property type="entry name" value="Fumarase/aspartase (C-terminal domain)"/>
    <property type="match status" value="1"/>
</dbReference>
<dbReference type="Gene3D" id="1.20.200.10">
    <property type="entry name" value="Fumarase/aspartase (Central domain)"/>
    <property type="match status" value="1"/>
</dbReference>
<dbReference type="Pfam" id="PF10397">
    <property type="entry name" value="ADSL_C"/>
    <property type="match status" value="1"/>
</dbReference>
<comment type="subunit">
    <text evidence="5">Homotetramer. Residues from neighboring subunits contribute catalytic and substrate-binding residues to each active site.</text>
</comment>
<dbReference type="PANTHER" id="PTHR43172:SF1">
    <property type="entry name" value="ADENYLOSUCCINATE LYASE"/>
    <property type="match status" value="1"/>
</dbReference>
<dbReference type="PANTHER" id="PTHR43172">
    <property type="entry name" value="ADENYLOSUCCINATE LYASE"/>
    <property type="match status" value="1"/>
</dbReference>
<gene>
    <name evidence="14" type="ORF">SYNPS1DRAFT_24374</name>
</gene>
<dbReference type="GO" id="GO:0005829">
    <property type="term" value="C:cytosol"/>
    <property type="evidence" value="ECO:0007669"/>
    <property type="project" value="TreeGrafter"/>
</dbReference>
<comment type="catalytic activity">
    <reaction evidence="1 12">
        <text>(2S)-2-[5-amino-1-(5-phospho-beta-D-ribosyl)imidazole-4-carboxamido]succinate = 5-amino-1-(5-phospho-beta-D-ribosyl)imidazole-4-carboxamide + fumarate</text>
        <dbReference type="Rhea" id="RHEA:23920"/>
        <dbReference type="ChEBI" id="CHEBI:29806"/>
        <dbReference type="ChEBI" id="CHEBI:58443"/>
        <dbReference type="ChEBI" id="CHEBI:58475"/>
        <dbReference type="EC" id="4.3.2.2"/>
    </reaction>
</comment>
<evidence type="ECO:0000256" key="12">
    <source>
        <dbReference type="RuleBase" id="RU361172"/>
    </source>
</evidence>
<evidence type="ECO:0000259" key="13">
    <source>
        <dbReference type="SMART" id="SM00998"/>
    </source>
</evidence>
<dbReference type="GO" id="GO:0070626">
    <property type="term" value="F:(S)-2-(5-amino-1-(5-phospho-D-ribosyl)imidazole-4-carboxamido) succinate lyase (fumarate-forming) activity"/>
    <property type="evidence" value="ECO:0007669"/>
    <property type="project" value="TreeGrafter"/>
</dbReference>
<dbReference type="InterPro" id="IPR022761">
    <property type="entry name" value="Fumarate_lyase_N"/>
</dbReference>
<dbReference type="GO" id="GO:0044208">
    <property type="term" value="P:'de novo' AMP biosynthetic process"/>
    <property type="evidence" value="ECO:0007669"/>
    <property type="project" value="UniProtKB-UniPathway"/>
</dbReference>
<evidence type="ECO:0000256" key="10">
    <source>
        <dbReference type="ARBA" id="ARBA00030717"/>
    </source>
</evidence>
<evidence type="ECO:0000256" key="3">
    <source>
        <dbReference type="ARBA" id="ARBA00004734"/>
    </source>
</evidence>
<dbReference type="EMBL" id="KZ990869">
    <property type="protein sequence ID" value="RKP23565.1"/>
    <property type="molecule type" value="Genomic_DNA"/>
</dbReference>
<name>A0A4P9YUU7_9FUNG</name>
<dbReference type="InterPro" id="IPR004769">
    <property type="entry name" value="Pur_lyase"/>
</dbReference>
<dbReference type="Pfam" id="PF00206">
    <property type="entry name" value="Lyase_1"/>
    <property type="match status" value="1"/>
</dbReference>
<proteinExistence type="inferred from homology"/>
<evidence type="ECO:0000313" key="14">
    <source>
        <dbReference type="EMBL" id="RKP23565.1"/>
    </source>
</evidence>
<dbReference type="UniPathway" id="UPA00074">
    <property type="reaction ID" value="UER00132"/>
</dbReference>